<feature type="compositionally biased region" description="Basic and acidic residues" evidence="1">
    <location>
        <begin position="283"/>
        <end position="299"/>
    </location>
</feature>
<dbReference type="AlphaFoldDB" id="A0A561VGX0"/>
<dbReference type="Proteomes" id="UP000320239">
    <property type="component" value="Unassembled WGS sequence"/>
</dbReference>
<feature type="region of interest" description="Disordered" evidence="1">
    <location>
        <begin position="1"/>
        <end position="347"/>
    </location>
</feature>
<evidence type="ECO:0000313" key="3">
    <source>
        <dbReference type="Proteomes" id="UP000320239"/>
    </source>
</evidence>
<comment type="caution">
    <text evidence="2">The sequence shown here is derived from an EMBL/GenBank/DDBJ whole genome shotgun (WGS) entry which is preliminary data.</text>
</comment>
<protein>
    <submittedName>
        <fullName evidence="2">Uncharacterized protein</fullName>
    </submittedName>
</protein>
<name>A0A561VGX0_ACTTI</name>
<proteinExistence type="predicted"/>
<dbReference type="EMBL" id="VIWY01000007">
    <property type="protein sequence ID" value="TWG10857.1"/>
    <property type="molecule type" value="Genomic_DNA"/>
</dbReference>
<gene>
    <name evidence="2" type="ORF">FHX34_107355</name>
</gene>
<feature type="compositionally biased region" description="Basic and acidic residues" evidence="1">
    <location>
        <begin position="138"/>
        <end position="156"/>
    </location>
</feature>
<sequence>MLLHHERRSAPDGCDETVQSILPEPRRGDVCPDATSSKPTIAVALHTPGPPFASPISRMGGRRRRWTTIGGPPGSGRIATDPRPIGGPCAGRSSPPQPAAGGEAARTNAAANELIAQADATADGEAARTGRPPPPNEPHGRTPPRTEKRPGRDDRRRRTNRTGGRHRGRKNGADGMTAGGVGAARTGRPPRTNGTGGRTARADERHGRTNGTGENAAEGGRTARQARELPDPGTQSRGPRPHSGEKRPRPPPDRQRAATRRREPDEPPPPRPRPGPSASDAATGRRDSGAEPDRREERGPGSARRGVSGLAGPARKARARLGTTGVSGGRRPSCARPPGGPRTRRVP</sequence>
<keyword evidence="3" id="KW-1185">Reference proteome</keyword>
<reference evidence="2 3" key="1">
    <citation type="submission" date="2019-06" db="EMBL/GenBank/DDBJ databases">
        <title>Sequencing the genomes of 1000 actinobacteria strains.</title>
        <authorList>
            <person name="Klenk H.-P."/>
        </authorList>
    </citation>
    <scope>NUCLEOTIDE SEQUENCE [LARGE SCALE GENOMIC DNA]</scope>
    <source>
        <strain evidence="2 3">DSM 43866</strain>
    </source>
</reference>
<feature type="compositionally biased region" description="Low complexity" evidence="1">
    <location>
        <begin position="99"/>
        <end position="130"/>
    </location>
</feature>
<feature type="compositionally biased region" description="Low complexity" evidence="1">
    <location>
        <begin position="183"/>
        <end position="193"/>
    </location>
</feature>
<evidence type="ECO:0000256" key="1">
    <source>
        <dbReference type="SAM" id="MobiDB-lite"/>
    </source>
</evidence>
<evidence type="ECO:0000313" key="2">
    <source>
        <dbReference type="EMBL" id="TWG10857.1"/>
    </source>
</evidence>
<feature type="compositionally biased region" description="Basic residues" evidence="1">
    <location>
        <begin position="157"/>
        <end position="170"/>
    </location>
</feature>
<accession>A0A561VGX0</accession>
<organism evidence="2 3">
    <name type="scientific">Actinoplanes teichomyceticus</name>
    <dbReference type="NCBI Taxonomy" id="1867"/>
    <lineage>
        <taxon>Bacteria</taxon>
        <taxon>Bacillati</taxon>
        <taxon>Actinomycetota</taxon>
        <taxon>Actinomycetes</taxon>
        <taxon>Micromonosporales</taxon>
        <taxon>Micromonosporaceae</taxon>
        <taxon>Actinoplanes</taxon>
    </lineage>
</organism>
<feature type="compositionally biased region" description="Basic and acidic residues" evidence="1">
    <location>
        <begin position="242"/>
        <end position="265"/>
    </location>
</feature>